<gene>
    <name evidence="2" type="ORF">LVIROSA_LOCUS21632</name>
</gene>
<reference evidence="2 3" key="1">
    <citation type="submission" date="2022-01" db="EMBL/GenBank/DDBJ databases">
        <authorList>
            <person name="Xiong W."/>
            <person name="Schranz E."/>
        </authorList>
    </citation>
    <scope>NUCLEOTIDE SEQUENCE [LARGE SCALE GENOMIC DNA]</scope>
</reference>
<feature type="region of interest" description="Disordered" evidence="1">
    <location>
        <begin position="280"/>
        <end position="301"/>
    </location>
</feature>
<evidence type="ECO:0000313" key="2">
    <source>
        <dbReference type="EMBL" id="CAH1435168.1"/>
    </source>
</evidence>
<sequence>MVVMMDWDSEDKGNTYPFFGLRDPFSGHNEMDFELHGIYMDHEPDEEFITPLDKCKDTFLNVLLTDEIIRNSSLTDDVRAQVYHGRDLQSDEDEEEQEQVVMMDWDSEDKGNTYPFFGLRDPFSGHNEMDFELHGIYMDHEPDEEFITPLDKCKDTFLNVLLTDEIIRNSSLTDDVRAQVYHGRDLQSDEDEEEQEQVVMMDWDSEDKGNTYPFFGLRDPFSGHNEMDFELHGIYMDHEPDEEFITPLDKCKDTFLNVLLTDEIIRNSSLTDDVRAQVYHGRDLQSDEDEEEQEQVMGNNS</sequence>
<name>A0AAU9NBV1_9ASTR</name>
<protein>
    <submittedName>
        <fullName evidence="2">Uncharacterized protein</fullName>
    </submittedName>
</protein>
<evidence type="ECO:0000313" key="3">
    <source>
        <dbReference type="Proteomes" id="UP001157418"/>
    </source>
</evidence>
<dbReference type="EMBL" id="CAKMRJ010004388">
    <property type="protein sequence ID" value="CAH1435168.1"/>
    <property type="molecule type" value="Genomic_DNA"/>
</dbReference>
<organism evidence="2 3">
    <name type="scientific">Lactuca virosa</name>
    <dbReference type="NCBI Taxonomy" id="75947"/>
    <lineage>
        <taxon>Eukaryota</taxon>
        <taxon>Viridiplantae</taxon>
        <taxon>Streptophyta</taxon>
        <taxon>Embryophyta</taxon>
        <taxon>Tracheophyta</taxon>
        <taxon>Spermatophyta</taxon>
        <taxon>Magnoliopsida</taxon>
        <taxon>eudicotyledons</taxon>
        <taxon>Gunneridae</taxon>
        <taxon>Pentapetalae</taxon>
        <taxon>asterids</taxon>
        <taxon>campanulids</taxon>
        <taxon>Asterales</taxon>
        <taxon>Asteraceae</taxon>
        <taxon>Cichorioideae</taxon>
        <taxon>Cichorieae</taxon>
        <taxon>Lactucinae</taxon>
        <taxon>Lactuca</taxon>
    </lineage>
</organism>
<comment type="caution">
    <text evidence="2">The sequence shown here is derived from an EMBL/GenBank/DDBJ whole genome shotgun (WGS) entry which is preliminary data.</text>
</comment>
<accession>A0AAU9NBV1</accession>
<evidence type="ECO:0000256" key="1">
    <source>
        <dbReference type="SAM" id="MobiDB-lite"/>
    </source>
</evidence>
<proteinExistence type="predicted"/>
<dbReference type="AlphaFoldDB" id="A0AAU9NBV1"/>
<dbReference type="Proteomes" id="UP001157418">
    <property type="component" value="Unassembled WGS sequence"/>
</dbReference>
<keyword evidence="3" id="KW-1185">Reference proteome</keyword>